<dbReference type="PROSITE" id="PS51704">
    <property type="entry name" value="GP_PDE"/>
    <property type="match status" value="1"/>
</dbReference>
<organism evidence="2 3">
    <name type="scientific">Chitinophaga silvisoli</name>
    <dbReference type="NCBI Taxonomy" id="2291814"/>
    <lineage>
        <taxon>Bacteria</taxon>
        <taxon>Pseudomonadati</taxon>
        <taxon>Bacteroidota</taxon>
        <taxon>Chitinophagia</taxon>
        <taxon>Chitinophagales</taxon>
        <taxon>Chitinophagaceae</taxon>
        <taxon>Chitinophaga</taxon>
    </lineage>
</organism>
<dbReference type="AlphaFoldDB" id="A0A3E1NTE8"/>
<dbReference type="PANTHER" id="PTHR46320:SF1">
    <property type="entry name" value="GLYCEROPHOSPHODIESTER PHOSPHODIESTERASE 1"/>
    <property type="match status" value="1"/>
</dbReference>
<dbReference type="PROSITE" id="PS50007">
    <property type="entry name" value="PIPLC_X_DOMAIN"/>
    <property type="match status" value="1"/>
</dbReference>
<sequence>MNKLLFLLLVMMPVDKIIKDFYHHHQYILVAAHRADHEVYAENSLPAIRTAIDKGIDIIEIDVRETKDGVLVLMHDESIDKKTDGHGKVADMTYAELQSLHLKKEGVVTTERIPSFRDALELARGRIMIDIDFKADTRSAMVSTCKLVKEMGMEQQVLFFVYDYKDAALVRAIDPDLPVMPRVHNAAETMAVLKQGCYPILHADDACYTDSLMQVVRKANMRVWINALGDYDELGEQGFDSLLQKKQVNVIQTDKPEELLAYLRKKGLHR</sequence>
<name>A0A3E1NTE8_9BACT</name>
<evidence type="ECO:0000259" key="1">
    <source>
        <dbReference type="PROSITE" id="PS51704"/>
    </source>
</evidence>
<dbReference type="PANTHER" id="PTHR46320">
    <property type="entry name" value="GLYCEROPHOSPHODIESTER PHOSPHODIESTERASE 1"/>
    <property type="match status" value="1"/>
</dbReference>
<dbReference type="OrthoDB" id="384721at2"/>
<dbReference type="GO" id="GO:0005886">
    <property type="term" value="C:plasma membrane"/>
    <property type="evidence" value="ECO:0007669"/>
    <property type="project" value="TreeGrafter"/>
</dbReference>
<dbReference type="InterPro" id="IPR030395">
    <property type="entry name" value="GP_PDE_dom"/>
</dbReference>
<dbReference type="SUPFAM" id="SSF51695">
    <property type="entry name" value="PLC-like phosphodiesterases"/>
    <property type="match status" value="1"/>
</dbReference>
<protein>
    <recommendedName>
        <fullName evidence="1">GP-PDE domain-containing protein</fullName>
    </recommendedName>
</protein>
<dbReference type="GO" id="GO:0008889">
    <property type="term" value="F:glycerophosphodiester phosphodiesterase activity"/>
    <property type="evidence" value="ECO:0007669"/>
    <property type="project" value="TreeGrafter"/>
</dbReference>
<dbReference type="Pfam" id="PF03009">
    <property type="entry name" value="GDPD"/>
    <property type="match status" value="1"/>
</dbReference>
<dbReference type="RefSeq" id="WP_116857217.1">
    <property type="nucleotide sequence ID" value="NZ_QTJV01000016.1"/>
</dbReference>
<dbReference type="Proteomes" id="UP000261174">
    <property type="component" value="Unassembled WGS sequence"/>
</dbReference>
<dbReference type="EMBL" id="QTJV01000016">
    <property type="protein sequence ID" value="RFM31183.1"/>
    <property type="molecule type" value="Genomic_DNA"/>
</dbReference>
<dbReference type="GO" id="GO:0070291">
    <property type="term" value="P:N-acylethanolamine metabolic process"/>
    <property type="evidence" value="ECO:0007669"/>
    <property type="project" value="TreeGrafter"/>
</dbReference>
<proteinExistence type="predicted"/>
<evidence type="ECO:0000313" key="2">
    <source>
        <dbReference type="EMBL" id="RFM31183.1"/>
    </source>
</evidence>
<accession>A0A3E1NTE8</accession>
<dbReference type="CDD" id="cd08566">
    <property type="entry name" value="GDPD_AtGDE_like"/>
    <property type="match status" value="1"/>
</dbReference>
<dbReference type="Gene3D" id="3.20.20.190">
    <property type="entry name" value="Phosphatidylinositol (PI) phosphodiesterase"/>
    <property type="match status" value="1"/>
</dbReference>
<feature type="domain" description="GP-PDE" evidence="1">
    <location>
        <begin position="28"/>
        <end position="263"/>
    </location>
</feature>
<evidence type="ECO:0000313" key="3">
    <source>
        <dbReference type="Proteomes" id="UP000261174"/>
    </source>
</evidence>
<dbReference type="GO" id="GO:0006644">
    <property type="term" value="P:phospholipid metabolic process"/>
    <property type="evidence" value="ECO:0007669"/>
    <property type="project" value="TreeGrafter"/>
</dbReference>
<keyword evidence="3" id="KW-1185">Reference proteome</keyword>
<comment type="caution">
    <text evidence="2">The sequence shown here is derived from an EMBL/GenBank/DDBJ whole genome shotgun (WGS) entry which is preliminary data.</text>
</comment>
<gene>
    <name evidence="2" type="ORF">DXN04_30555</name>
</gene>
<dbReference type="InterPro" id="IPR017946">
    <property type="entry name" value="PLC-like_Pdiesterase_TIM-brl"/>
</dbReference>
<dbReference type="GO" id="GO:0006580">
    <property type="term" value="P:ethanolamine metabolic process"/>
    <property type="evidence" value="ECO:0007669"/>
    <property type="project" value="TreeGrafter"/>
</dbReference>
<reference evidence="2 3" key="1">
    <citation type="submission" date="2018-08" db="EMBL/GenBank/DDBJ databases">
        <title>Chitinophaga sp. K20C18050901, a novel bacterium isolated from forest soil.</title>
        <authorList>
            <person name="Wang C."/>
        </authorList>
    </citation>
    <scope>NUCLEOTIDE SEQUENCE [LARGE SCALE GENOMIC DNA]</scope>
    <source>
        <strain evidence="2 3">K20C18050901</strain>
    </source>
</reference>